<name>A0A974NU16_9SPHN</name>
<dbReference type="Gene3D" id="3.30.450.40">
    <property type="match status" value="1"/>
</dbReference>
<dbReference type="PANTHER" id="PTHR43102:SF2">
    <property type="entry name" value="GAF DOMAIN-CONTAINING PROTEIN"/>
    <property type="match status" value="1"/>
</dbReference>
<dbReference type="KEGG" id="sari:H5J25_16670"/>
<evidence type="ECO:0000259" key="1">
    <source>
        <dbReference type="Pfam" id="PF01590"/>
    </source>
</evidence>
<protein>
    <submittedName>
        <fullName evidence="2">GAF domain-containing protein</fullName>
    </submittedName>
</protein>
<dbReference type="RefSeq" id="WP_202093016.1">
    <property type="nucleotide sequence ID" value="NZ_CP061035.1"/>
</dbReference>
<gene>
    <name evidence="2" type="ORF">H5J25_16670</name>
</gene>
<dbReference type="Pfam" id="PF01590">
    <property type="entry name" value="GAF"/>
    <property type="match status" value="1"/>
</dbReference>
<dbReference type="PANTHER" id="PTHR43102">
    <property type="entry name" value="SLR1143 PROTEIN"/>
    <property type="match status" value="1"/>
</dbReference>
<evidence type="ECO:0000313" key="3">
    <source>
        <dbReference type="Proteomes" id="UP000595894"/>
    </source>
</evidence>
<dbReference type="EMBL" id="CP061035">
    <property type="protein sequence ID" value="QQV76981.1"/>
    <property type="molecule type" value="Genomic_DNA"/>
</dbReference>
<feature type="domain" description="GAF" evidence="1">
    <location>
        <begin position="13"/>
        <end position="140"/>
    </location>
</feature>
<dbReference type="InterPro" id="IPR003018">
    <property type="entry name" value="GAF"/>
</dbReference>
<sequence>MIRSGALTLFQRQAFTPILEVIRNELNSDAAGITIIYEESAFIIAASGFPVGRYNRSDSFCAHAILQSEELMIVPDLREDDRFSSHSTVDRRDGFRFYAGMQLLDDDRMPLGALWVIDKHPRDSLSNAEIACLRRVSQAVTAMMRRHAAVTVE</sequence>
<keyword evidence="3" id="KW-1185">Reference proteome</keyword>
<proteinExistence type="predicted"/>
<accession>A0A974NU16</accession>
<dbReference type="InterPro" id="IPR029016">
    <property type="entry name" value="GAF-like_dom_sf"/>
</dbReference>
<organism evidence="2 3">
    <name type="scientific">Sphingomonas aliaeris</name>
    <dbReference type="NCBI Taxonomy" id="2759526"/>
    <lineage>
        <taxon>Bacteria</taxon>
        <taxon>Pseudomonadati</taxon>
        <taxon>Pseudomonadota</taxon>
        <taxon>Alphaproteobacteria</taxon>
        <taxon>Sphingomonadales</taxon>
        <taxon>Sphingomonadaceae</taxon>
        <taxon>Sphingomonas</taxon>
    </lineage>
</organism>
<reference evidence="3" key="1">
    <citation type="submission" date="2020-09" db="EMBL/GenBank/DDBJ databases">
        <title>Sphingomonas sp., a new species isolated from pork steak.</title>
        <authorList>
            <person name="Heidler von Heilborn D."/>
        </authorList>
    </citation>
    <scope>NUCLEOTIDE SEQUENCE [LARGE SCALE GENOMIC DNA]</scope>
</reference>
<dbReference type="SUPFAM" id="SSF55781">
    <property type="entry name" value="GAF domain-like"/>
    <property type="match status" value="1"/>
</dbReference>
<dbReference type="Proteomes" id="UP000595894">
    <property type="component" value="Chromosome"/>
</dbReference>
<evidence type="ECO:0000313" key="2">
    <source>
        <dbReference type="EMBL" id="QQV76981.1"/>
    </source>
</evidence>
<dbReference type="AlphaFoldDB" id="A0A974NU16"/>